<dbReference type="InterPro" id="IPR000169">
    <property type="entry name" value="Pept_cys_AS"/>
</dbReference>
<evidence type="ECO:0000259" key="8">
    <source>
        <dbReference type="SMART" id="SM00848"/>
    </source>
</evidence>
<evidence type="ECO:0000313" key="9">
    <source>
        <dbReference type="Proteomes" id="UP000186698"/>
    </source>
</evidence>
<feature type="domain" description="Peptidase C1A papain C-terminal" evidence="7">
    <location>
        <begin position="138"/>
        <end position="351"/>
    </location>
</feature>
<dbReference type="FunFam" id="3.90.70.10:FF:000006">
    <property type="entry name" value="Cathepsin S"/>
    <property type="match status" value="1"/>
</dbReference>
<dbReference type="CDD" id="cd02248">
    <property type="entry name" value="Peptidase_C1A"/>
    <property type="match status" value="1"/>
</dbReference>
<dbReference type="PANTHER" id="PTHR12411">
    <property type="entry name" value="CYSTEINE PROTEASE FAMILY C1-RELATED"/>
    <property type="match status" value="1"/>
</dbReference>
<dbReference type="Pfam" id="PF00112">
    <property type="entry name" value="Peptidase_C1"/>
    <property type="match status" value="1"/>
</dbReference>
<evidence type="ECO:0000256" key="2">
    <source>
        <dbReference type="ARBA" id="ARBA00022670"/>
    </source>
</evidence>
<dbReference type="GeneID" id="108700332"/>
<dbReference type="AlphaFoldDB" id="A0A8J1LLB9"/>
<dbReference type="PROSITE" id="PS00639">
    <property type="entry name" value="THIOL_PROTEASE_HIS"/>
    <property type="match status" value="1"/>
</dbReference>
<keyword evidence="3" id="KW-0378">Hydrolase</keyword>
<dbReference type="GO" id="GO:0051603">
    <property type="term" value="P:proteolysis involved in protein catabolic process"/>
    <property type="evidence" value="ECO:0000318"/>
    <property type="project" value="GO_Central"/>
</dbReference>
<evidence type="ECO:0000256" key="4">
    <source>
        <dbReference type="ARBA" id="ARBA00022807"/>
    </source>
</evidence>
<evidence type="ECO:0000256" key="5">
    <source>
        <dbReference type="ARBA" id="ARBA00023145"/>
    </source>
</evidence>
<evidence type="ECO:0000256" key="6">
    <source>
        <dbReference type="ARBA" id="ARBA00023157"/>
    </source>
</evidence>
<dbReference type="OrthoDB" id="190265at2759"/>
<keyword evidence="2" id="KW-0645">Protease</keyword>
<dbReference type="SMART" id="SM00645">
    <property type="entry name" value="Pept_C1"/>
    <property type="match status" value="1"/>
</dbReference>
<dbReference type="Pfam" id="PF08246">
    <property type="entry name" value="Inhibitor_I29"/>
    <property type="match status" value="1"/>
</dbReference>
<keyword evidence="5" id="KW-0865">Zymogen</keyword>
<dbReference type="PRINTS" id="PR00705">
    <property type="entry name" value="PAPAIN"/>
</dbReference>
<dbReference type="GO" id="GO:0005615">
    <property type="term" value="C:extracellular space"/>
    <property type="evidence" value="ECO:0000318"/>
    <property type="project" value="GO_Central"/>
</dbReference>
<dbReference type="InterPro" id="IPR025661">
    <property type="entry name" value="Pept_asp_AS"/>
</dbReference>
<feature type="domain" description="Cathepsin propeptide inhibitor" evidence="8">
    <location>
        <begin position="48"/>
        <end position="108"/>
    </location>
</feature>
<evidence type="ECO:0000259" key="7">
    <source>
        <dbReference type="SMART" id="SM00645"/>
    </source>
</evidence>
<dbReference type="Gene3D" id="3.90.70.10">
    <property type="entry name" value="Cysteine proteinases"/>
    <property type="match status" value="1"/>
</dbReference>
<evidence type="ECO:0000313" key="10">
    <source>
        <dbReference type="RefSeq" id="XP_041430363.1"/>
    </source>
</evidence>
<sequence length="352" mass="40113">MDCWKVLLLLTVQCIRKTMGTSLVCIVTLFSLLIPVQSAPDLTLDTHWQMWVKKHQKTYKDVEEERARRTIWEETLKFITVHNLEYSLGLHTYDVGMNHLGDMTGEEVAATMTGCISLDNSSMASMTEVPKEILEARPHSSVDWRTRGCVTRVKNQRSCGSCYAFGAVGALECQWKKRTGRLVSFSPQELVDCSSIYGNNGCNGGHVYSCFKYMRRYGLMTESTYPYKGKEGRCKKRRRSNFGMVRCFYRLPYGNEKALKNAVGRVGPVSVYIDAGHEGFRMYKSGVYYDPYCTKIINHAVLVVGYGRENGMSYWLVKNSWGTCYGNRGYIKMARNYNNNCGIGLYAFYPVV</sequence>
<comment type="similarity">
    <text evidence="1">Belongs to the peptidase C1 family.</text>
</comment>
<dbReference type="InterPro" id="IPR039417">
    <property type="entry name" value="Peptidase_C1A_papain-like"/>
</dbReference>
<proteinExistence type="inferred from homology"/>
<keyword evidence="4" id="KW-0788">Thiol protease</keyword>
<accession>A0A8J1LLB9</accession>
<organism evidence="9 10">
    <name type="scientific">Xenopus laevis</name>
    <name type="common">African clawed frog</name>
    <dbReference type="NCBI Taxonomy" id="8355"/>
    <lineage>
        <taxon>Eukaryota</taxon>
        <taxon>Metazoa</taxon>
        <taxon>Chordata</taxon>
        <taxon>Craniata</taxon>
        <taxon>Vertebrata</taxon>
        <taxon>Euteleostomi</taxon>
        <taxon>Amphibia</taxon>
        <taxon>Batrachia</taxon>
        <taxon>Anura</taxon>
        <taxon>Pipoidea</taxon>
        <taxon>Pipidae</taxon>
        <taxon>Xenopodinae</taxon>
        <taxon>Xenopus</taxon>
        <taxon>Xenopus</taxon>
    </lineage>
</organism>
<dbReference type="SMART" id="SM00848">
    <property type="entry name" value="Inhibitor_I29"/>
    <property type="match status" value="1"/>
</dbReference>
<name>A0A8J1LLB9_XENLA</name>
<dbReference type="SUPFAM" id="SSF54001">
    <property type="entry name" value="Cysteine proteinases"/>
    <property type="match status" value="1"/>
</dbReference>
<dbReference type="InterPro" id="IPR013201">
    <property type="entry name" value="Prot_inhib_I29"/>
</dbReference>
<dbReference type="InterPro" id="IPR000668">
    <property type="entry name" value="Peptidase_C1A_C"/>
</dbReference>
<reference evidence="10" key="1">
    <citation type="submission" date="2025-08" db="UniProtKB">
        <authorList>
            <consortium name="RefSeq"/>
        </authorList>
    </citation>
    <scope>IDENTIFICATION</scope>
    <source>
        <strain evidence="10">J_2021</strain>
        <tissue evidence="10">Erythrocytes</tissue>
    </source>
</reference>
<keyword evidence="9" id="KW-1185">Reference proteome</keyword>
<dbReference type="PROSITE" id="PS00640">
    <property type="entry name" value="THIOL_PROTEASE_ASN"/>
    <property type="match status" value="1"/>
</dbReference>
<dbReference type="GO" id="GO:0004197">
    <property type="term" value="F:cysteine-type endopeptidase activity"/>
    <property type="evidence" value="ECO:0000318"/>
    <property type="project" value="GO_Central"/>
</dbReference>
<evidence type="ECO:0000256" key="3">
    <source>
        <dbReference type="ARBA" id="ARBA00022801"/>
    </source>
</evidence>
<gene>
    <name evidence="10" type="primary">LOC108700332</name>
</gene>
<dbReference type="InterPro" id="IPR013128">
    <property type="entry name" value="Peptidase_C1A"/>
</dbReference>
<evidence type="ECO:0000256" key="1">
    <source>
        <dbReference type="ARBA" id="ARBA00008455"/>
    </source>
</evidence>
<dbReference type="GO" id="GO:0005764">
    <property type="term" value="C:lysosome"/>
    <property type="evidence" value="ECO:0000318"/>
    <property type="project" value="GO_Central"/>
</dbReference>
<dbReference type="InterPro" id="IPR025660">
    <property type="entry name" value="Pept_his_AS"/>
</dbReference>
<keyword evidence="6" id="KW-1015">Disulfide bond</keyword>
<dbReference type="KEGG" id="xla:108700332"/>
<dbReference type="Proteomes" id="UP000186698">
    <property type="component" value="Chromosome 8S"/>
</dbReference>
<protein>
    <submittedName>
        <fullName evidence="10">Cathepsin S</fullName>
    </submittedName>
</protein>
<dbReference type="RefSeq" id="XP_041430363.1">
    <property type="nucleotide sequence ID" value="XM_041574429.1"/>
</dbReference>
<dbReference type="PROSITE" id="PS00139">
    <property type="entry name" value="THIOL_PROTEASE_CYS"/>
    <property type="match status" value="1"/>
</dbReference>
<dbReference type="InterPro" id="IPR038765">
    <property type="entry name" value="Papain-like_cys_pep_sf"/>
</dbReference>